<dbReference type="AlphaFoldDB" id="A0AAD6ZBC3"/>
<accession>A0AAD6ZBC3</accession>
<sequence>MNLCGDSDAFNLTNPCVRDSWASLAPSALVLVICLSFIKPPVSVRKFVDAVKSPFTQYLSLHEAEGIVLAEEKNIPEAHLEVETIIPLWRTVVFMFIGLLEGLAWLANSDGKVGFRQSVRT</sequence>
<feature type="transmembrane region" description="Helical" evidence="1">
    <location>
        <begin position="20"/>
        <end position="38"/>
    </location>
</feature>
<comment type="caution">
    <text evidence="2">The sequence shown here is derived from an EMBL/GenBank/DDBJ whole genome shotgun (WGS) entry which is preliminary data.</text>
</comment>
<reference evidence="2" key="1">
    <citation type="submission" date="2023-03" db="EMBL/GenBank/DDBJ databases">
        <title>Massive genome expansion in bonnet fungi (Mycena s.s.) driven by repeated elements and novel gene families across ecological guilds.</title>
        <authorList>
            <consortium name="Lawrence Berkeley National Laboratory"/>
            <person name="Harder C.B."/>
            <person name="Miyauchi S."/>
            <person name="Viragh M."/>
            <person name="Kuo A."/>
            <person name="Thoen E."/>
            <person name="Andreopoulos B."/>
            <person name="Lu D."/>
            <person name="Skrede I."/>
            <person name="Drula E."/>
            <person name="Henrissat B."/>
            <person name="Morin E."/>
            <person name="Kohler A."/>
            <person name="Barry K."/>
            <person name="LaButti K."/>
            <person name="Morin E."/>
            <person name="Salamov A."/>
            <person name="Lipzen A."/>
            <person name="Mereny Z."/>
            <person name="Hegedus B."/>
            <person name="Baldrian P."/>
            <person name="Stursova M."/>
            <person name="Weitz H."/>
            <person name="Taylor A."/>
            <person name="Grigoriev I.V."/>
            <person name="Nagy L.G."/>
            <person name="Martin F."/>
            <person name="Kauserud H."/>
        </authorList>
    </citation>
    <scope>NUCLEOTIDE SEQUENCE</scope>
    <source>
        <strain evidence="2">CBHHK002</strain>
    </source>
</reference>
<feature type="transmembrane region" description="Helical" evidence="1">
    <location>
        <begin position="88"/>
        <end position="107"/>
    </location>
</feature>
<keyword evidence="1" id="KW-0472">Membrane</keyword>
<keyword evidence="1" id="KW-0812">Transmembrane</keyword>
<evidence type="ECO:0000313" key="3">
    <source>
        <dbReference type="Proteomes" id="UP001218218"/>
    </source>
</evidence>
<name>A0AAD6ZBC3_9AGAR</name>
<keyword evidence="1" id="KW-1133">Transmembrane helix</keyword>
<evidence type="ECO:0000313" key="2">
    <source>
        <dbReference type="EMBL" id="KAJ7315039.1"/>
    </source>
</evidence>
<dbReference type="Proteomes" id="UP001218218">
    <property type="component" value="Unassembled WGS sequence"/>
</dbReference>
<protein>
    <submittedName>
        <fullName evidence="2">Uncharacterized protein</fullName>
    </submittedName>
</protein>
<evidence type="ECO:0000256" key="1">
    <source>
        <dbReference type="SAM" id="Phobius"/>
    </source>
</evidence>
<keyword evidence="3" id="KW-1185">Reference proteome</keyword>
<proteinExistence type="predicted"/>
<organism evidence="2 3">
    <name type="scientific">Mycena albidolilacea</name>
    <dbReference type="NCBI Taxonomy" id="1033008"/>
    <lineage>
        <taxon>Eukaryota</taxon>
        <taxon>Fungi</taxon>
        <taxon>Dikarya</taxon>
        <taxon>Basidiomycota</taxon>
        <taxon>Agaricomycotina</taxon>
        <taxon>Agaricomycetes</taxon>
        <taxon>Agaricomycetidae</taxon>
        <taxon>Agaricales</taxon>
        <taxon>Marasmiineae</taxon>
        <taxon>Mycenaceae</taxon>
        <taxon>Mycena</taxon>
    </lineage>
</organism>
<dbReference type="EMBL" id="JARIHO010000064">
    <property type="protein sequence ID" value="KAJ7315039.1"/>
    <property type="molecule type" value="Genomic_DNA"/>
</dbReference>
<gene>
    <name evidence="2" type="ORF">DFH08DRAFT_1087067</name>
</gene>